<dbReference type="PIRSF" id="PIRSF003097">
    <property type="entry name" value="FtsX"/>
    <property type="match status" value="1"/>
</dbReference>
<evidence type="ECO:0000259" key="13">
    <source>
        <dbReference type="Pfam" id="PF18075"/>
    </source>
</evidence>
<keyword evidence="4 10" id="KW-1003">Cell membrane</keyword>
<dbReference type="InterPro" id="IPR003838">
    <property type="entry name" value="ABC3_permease_C"/>
</dbReference>
<comment type="subcellular location">
    <subcellularLocation>
        <location evidence="1">Cell membrane</location>
        <topology evidence="1">Multi-pass membrane protein</topology>
    </subcellularLocation>
</comment>
<evidence type="ECO:0000256" key="10">
    <source>
        <dbReference type="PIRNR" id="PIRNR003097"/>
    </source>
</evidence>
<keyword evidence="8 10" id="KW-0472">Membrane</keyword>
<feature type="domain" description="FtsX extracellular" evidence="13">
    <location>
        <begin position="57"/>
        <end position="148"/>
    </location>
</feature>
<dbReference type="InterPro" id="IPR004513">
    <property type="entry name" value="FtsX"/>
</dbReference>
<evidence type="ECO:0000313" key="14">
    <source>
        <dbReference type="EMBL" id="PZX19469.1"/>
    </source>
</evidence>
<organism evidence="14 15">
    <name type="scientific">Breznakibacter xylanolyticus</name>
    <dbReference type="NCBI Taxonomy" id="990"/>
    <lineage>
        <taxon>Bacteria</taxon>
        <taxon>Pseudomonadati</taxon>
        <taxon>Bacteroidota</taxon>
        <taxon>Bacteroidia</taxon>
        <taxon>Marinilabiliales</taxon>
        <taxon>Marinilabiliaceae</taxon>
        <taxon>Breznakibacter</taxon>
    </lineage>
</organism>
<feature type="transmembrane region" description="Helical" evidence="11">
    <location>
        <begin position="20"/>
        <end position="41"/>
    </location>
</feature>
<keyword evidence="6 11" id="KW-0812">Transmembrane</keyword>
<evidence type="ECO:0000256" key="9">
    <source>
        <dbReference type="ARBA" id="ARBA00023306"/>
    </source>
</evidence>
<evidence type="ECO:0000313" key="15">
    <source>
        <dbReference type="Proteomes" id="UP000249239"/>
    </source>
</evidence>
<reference evidence="14 15" key="1">
    <citation type="submission" date="2018-06" db="EMBL/GenBank/DDBJ databases">
        <title>Genomic Encyclopedia of Archaeal and Bacterial Type Strains, Phase II (KMG-II): from individual species to whole genera.</title>
        <authorList>
            <person name="Goeker M."/>
        </authorList>
    </citation>
    <scope>NUCLEOTIDE SEQUENCE [LARGE SCALE GENOMIC DNA]</scope>
    <source>
        <strain evidence="14 15">DSM 6779</strain>
    </source>
</reference>
<comment type="caution">
    <text evidence="14">The sequence shown here is derived from an EMBL/GenBank/DDBJ whole genome shotgun (WGS) entry which is preliminary data.</text>
</comment>
<dbReference type="RefSeq" id="WP_245934933.1">
    <property type="nucleotide sequence ID" value="NZ_QKZK01000004.1"/>
</dbReference>
<keyword evidence="15" id="KW-1185">Reference proteome</keyword>
<keyword evidence="9 10" id="KW-0131">Cell cycle</keyword>
<sequence length="293" mass="33285">MTEQHSETQMARRQLRSSYITTTISIALLLFLIGIIGLILLNAQRLSNHVKENLGFTVLIRDNVRDAEVKKLEKQLAASNYVKSATYISKEQAAEMMQKELGEDFVEFLGYNPLLASIDVRLYAEYTTPESIAKIEKELLSTPEVKDIHYQKDLLYVINKNVRRISLILGIFSALMLFIAMALINNTIRLSIYSKRFIIRTMQLVGATSGHIRKPFLTKSIFYGFIGSLIAILLLSALIYFSSKELKGFIGFEVIDLIGLLFLIVIGLGIFISWISTFFAVSKFLFIKTDKLY</sequence>
<proteinExistence type="inferred from homology"/>
<dbReference type="Gene3D" id="3.30.70.3040">
    <property type="match status" value="1"/>
</dbReference>
<accession>A0A2W7QCE0</accession>
<keyword evidence="7 11" id="KW-1133">Transmembrane helix</keyword>
<keyword evidence="5 10" id="KW-0132">Cell division</keyword>
<dbReference type="EMBL" id="QKZK01000004">
    <property type="protein sequence ID" value="PZX19469.1"/>
    <property type="molecule type" value="Genomic_DNA"/>
</dbReference>
<evidence type="ECO:0000256" key="11">
    <source>
        <dbReference type="SAM" id="Phobius"/>
    </source>
</evidence>
<name>A0A2W7QCE0_9BACT</name>
<evidence type="ECO:0000256" key="8">
    <source>
        <dbReference type="ARBA" id="ARBA00023136"/>
    </source>
</evidence>
<evidence type="ECO:0000256" key="4">
    <source>
        <dbReference type="ARBA" id="ARBA00022475"/>
    </source>
</evidence>
<dbReference type="GO" id="GO:0051301">
    <property type="term" value="P:cell division"/>
    <property type="evidence" value="ECO:0007669"/>
    <property type="project" value="UniProtKB-KW"/>
</dbReference>
<protein>
    <recommendedName>
        <fullName evidence="3 10">Cell division protein FtsX</fullName>
    </recommendedName>
</protein>
<dbReference type="PANTHER" id="PTHR47755">
    <property type="entry name" value="CELL DIVISION PROTEIN FTSX"/>
    <property type="match status" value="1"/>
</dbReference>
<evidence type="ECO:0000256" key="7">
    <source>
        <dbReference type="ARBA" id="ARBA00022989"/>
    </source>
</evidence>
<comment type="similarity">
    <text evidence="2 10">Belongs to the ABC-4 integral membrane protein family. FtsX subfamily.</text>
</comment>
<evidence type="ECO:0000256" key="2">
    <source>
        <dbReference type="ARBA" id="ARBA00007379"/>
    </source>
</evidence>
<gene>
    <name evidence="14" type="ORF">LX69_00736</name>
</gene>
<evidence type="ECO:0000256" key="1">
    <source>
        <dbReference type="ARBA" id="ARBA00004651"/>
    </source>
</evidence>
<dbReference type="Proteomes" id="UP000249239">
    <property type="component" value="Unassembled WGS sequence"/>
</dbReference>
<dbReference type="PANTHER" id="PTHR47755:SF1">
    <property type="entry name" value="CELL DIVISION PROTEIN FTSX"/>
    <property type="match status" value="1"/>
</dbReference>
<feature type="transmembrane region" description="Helical" evidence="11">
    <location>
        <begin position="221"/>
        <end position="242"/>
    </location>
</feature>
<dbReference type="Pfam" id="PF02687">
    <property type="entry name" value="FtsX"/>
    <property type="match status" value="1"/>
</dbReference>
<evidence type="ECO:0000256" key="3">
    <source>
        <dbReference type="ARBA" id="ARBA00021907"/>
    </source>
</evidence>
<evidence type="ECO:0000256" key="5">
    <source>
        <dbReference type="ARBA" id="ARBA00022618"/>
    </source>
</evidence>
<evidence type="ECO:0000256" key="6">
    <source>
        <dbReference type="ARBA" id="ARBA00022692"/>
    </source>
</evidence>
<evidence type="ECO:0000259" key="12">
    <source>
        <dbReference type="Pfam" id="PF02687"/>
    </source>
</evidence>
<feature type="transmembrane region" description="Helical" evidence="11">
    <location>
        <begin position="165"/>
        <end position="184"/>
    </location>
</feature>
<dbReference type="InterPro" id="IPR040690">
    <property type="entry name" value="FtsX_ECD"/>
</dbReference>
<dbReference type="AlphaFoldDB" id="A0A2W7QCE0"/>
<dbReference type="GO" id="GO:0005886">
    <property type="term" value="C:plasma membrane"/>
    <property type="evidence" value="ECO:0007669"/>
    <property type="project" value="UniProtKB-SubCell"/>
</dbReference>
<feature type="transmembrane region" description="Helical" evidence="11">
    <location>
        <begin position="254"/>
        <end position="275"/>
    </location>
</feature>
<feature type="domain" description="ABC3 transporter permease C-terminal" evidence="12">
    <location>
        <begin position="171"/>
        <end position="286"/>
    </location>
</feature>
<dbReference type="Pfam" id="PF18075">
    <property type="entry name" value="FtsX_ECD"/>
    <property type="match status" value="1"/>
</dbReference>